<dbReference type="Proteomes" id="UP000076871">
    <property type="component" value="Unassembled WGS sequence"/>
</dbReference>
<evidence type="ECO:0000313" key="3">
    <source>
        <dbReference type="Proteomes" id="UP000076871"/>
    </source>
</evidence>
<proteinExistence type="predicted"/>
<dbReference type="InParanoid" id="A0A165CQL0"/>
<evidence type="ECO:0000313" key="2">
    <source>
        <dbReference type="EMBL" id="KZT03243.1"/>
    </source>
</evidence>
<dbReference type="GeneID" id="63830092"/>
<organism evidence="2 3">
    <name type="scientific">Laetiporus sulphureus 93-53</name>
    <dbReference type="NCBI Taxonomy" id="1314785"/>
    <lineage>
        <taxon>Eukaryota</taxon>
        <taxon>Fungi</taxon>
        <taxon>Dikarya</taxon>
        <taxon>Basidiomycota</taxon>
        <taxon>Agaricomycotina</taxon>
        <taxon>Agaricomycetes</taxon>
        <taxon>Polyporales</taxon>
        <taxon>Laetiporus</taxon>
    </lineage>
</organism>
<protein>
    <submittedName>
        <fullName evidence="2">Uncharacterized protein</fullName>
    </submittedName>
</protein>
<name>A0A165CQL0_9APHY</name>
<keyword evidence="3" id="KW-1185">Reference proteome</keyword>
<accession>A0A165CQL0</accession>
<sequence length="335" mass="35654">MCTAPLTPRSGSVLTSSVFLFTSTIFPTPSETSPSCTAGHALLAVKIFFLTRARLQDRATVVSGAAAGGPGGKAALGESSSLSPFYSVPVRALMHLTSMACKDAVSFVRRYRLPRTERDGSTAYSYALLAVNVASRTRARLQAIATVVGQSGRRAGRNSFTGESPSLSLTFFTNTACLHAVSFVRHYHIPRTERDDSTAHGHGIIAVNVASRTLTRLQGRPTIASGAAAGGRGGDLTERVGGVVCTHQRALPALKTRARAHARPLTPVWASNVFASLYSHPVHMRSLPSPPRRVVHSPLPHSPRDDSTAYGHGIITINEGESFVIREHVGGPERT</sequence>
<reference evidence="2 3" key="1">
    <citation type="journal article" date="2016" name="Mol. Biol. Evol.">
        <title>Comparative Genomics of Early-Diverging Mushroom-Forming Fungi Provides Insights into the Origins of Lignocellulose Decay Capabilities.</title>
        <authorList>
            <person name="Nagy L.G."/>
            <person name="Riley R."/>
            <person name="Tritt A."/>
            <person name="Adam C."/>
            <person name="Daum C."/>
            <person name="Floudas D."/>
            <person name="Sun H."/>
            <person name="Yadav J.S."/>
            <person name="Pangilinan J."/>
            <person name="Larsson K.H."/>
            <person name="Matsuura K."/>
            <person name="Barry K."/>
            <person name="Labutti K."/>
            <person name="Kuo R."/>
            <person name="Ohm R.A."/>
            <person name="Bhattacharya S.S."/>
            <person name="Shirouzu T."/>
            <person name="Yoshinaga Y."/>
            <person name="Martin F.M."/>
            <person name="Grigoriev I.V."/>
            <person name="Hibbett D.S."/>
        </authorList>
    </citation>
    <scope>NUCLEOTIDE SEQUENCE [LARGE SCALE GENOMIC DNA]</scope>
    <source>
        <strain evidence="2 3">93-53</strain>
    </source>
</reference>
<dbReference type="EMBL" id="KV427646">
    <property type="protein sequence ID" value="KZT03243.1"/>
    <property type="molecule type" value="Genomic_DNA"/>
</dbReference>
<evidence type="ECO:0000256" key="1">
    <source>
        <dbReference type="SAM" id="MobiDB-lite"/>
    </source>
</evidence>
<feature type="region of interest" description="Disordered" evidence="1">
    <location>
        <begin position="288"/>
        <end position="309"/>
    </location>
</feature>
<gene>
    <name evidence="2" type="ORF">LAESUDRAFT_762221</name>
</gene>
<dbReference type="AlphaFoldDB" id="A0A165CQL0"/>
<dbReference type="RefSeq" id="XP_040760983.1">
    <property type="nucleotide sequence ID" value="XM_040913064.1"/>
</dbReference>